<organism evidence="2 3">
    <name type="scientific">Auricularia subglabra (strain TFB-10046 / SS5)</name>
    <name type="common">White-rot fungus</name>
    <name type="synonym">Auricularia delicata (strain TFB10046)</name>
    <dbReference type="NCBI Taxonomy" id="717982"/>
    <lineage>
        <taxon>Eukaryota</taxon>
        <taxon>Fungi</taxon>
        <taxon>Dikarya</taxon>
        <taxon>Basidiomycota</taxon>
        <taxon>Agaricomycotina</taxon>
        <taxon>Agaricomycetes</taxon>
        <taxon>Auriculariales</taxon>
        <taxon>Auriculariaceae</taxon>
        <taxon>Auricularia</taxon>
    </lineage>
</organism>
<dbReference type="EMBL" id="JH687810">
    <property type="protein sequence ID" value="EJD39724.1"/>
    <property type="molecule type" value="Genomic_DNA"/>
</dbReference>
<dbReference type="KEGG" id="adl:AURDEDRAFT_187241"/>
<dbReference type="Gene3D" id="1.20.1280.50">
    <property type="match status" value="1"/>
</dbReference>
<protein>
    <recommendedName>
        <fullName evidence="1">F-box domain-containing protein</fullName>
    </recommendedName>
</protein>
<sequence>MKDRTRSLSPEVLAACFAFLDLGELVSASHVSWAWRAAALSFPSLWSHIDLDAPYEISGRPLHLAVSRAGQLPLDFRYCDPCGLPTDSMVQAVGQYFHRFSSFKWNCGLCAIDINRPAPLLREFCCYDWMCIVPPDFLGGSVGALRTLHLEGAMFPDSCRTLATVTDLRANYPGFATENPRFHLIFDLCPRLKVLHLRHITGEPGRELPAGPAPRTLRKVTLESSRSCDFQQLYTAWGLWFVADVHLRMPFDVSFPLSPVIDEVVGLSVPFESTDDVHIIAELSGARMRKVTCDDLPDVGYLVPALAEMLQDHAMLSHMQTLSVPLGVLDHALAGAYHWPRLAHLTVHIYAHELSEMRPYDQGYPGISWELLNCLRSAPALESLALHIHSLDDASEPRTVRDAQNLQEYLSKLEGCIPRLIRVYGFPEAVVRDMRTLEVTEPHVLFQ</sequence>
<name>J0DCA2_AURST</name>
<accession>J0DCA2</accession>
<proteinExistence type="predicted"/>
<dbReference type="AlphaFoldDB" id="J0DCA2"/>
<gene>
    <name evidence="2" type="ORF">AURDEDRAFT_187241</name>
</gene>
<dbReference type="InParanoid" id="J0DCA2"/>
<dbReference type="Proteomes" id="UP000006514">
    <property type="component" value="Unassembled WGS sequence"/>
</dbReference>
<reference evidence="3" key="1">
    <citation type="journal article" date="2012" name="Science">
        <title>The Paleozoic origin of enzymatic lignin decomposition reconstructed from 31 fungal genomes.</title>
        <authorList>
            <person name="Floudas D."/>
            <person name="Binder M."/>
            <person name="Riley R."/>
            <person name="Barry K."/>
            <person name="Blanchette R.A."/>
            <person name="Henrissat B."/>
            <person name="Martinez A.T."/>
            <person name="Otillar R."/>
            <person name="Spatafora J.W."/>
            <person name="Yadav J.S."/>
            <person name="Aerts A."/>
            <person name="Benoit I."/>
            <person name="Boyd A."/>
            <person name="Carlson A."/>
            <person name="Copeland A."/>
            <person name="Coutinho P.M."/>
            <person name="de Vries R.P."/>
            <person name="Ferreira P."/>
            <person name="Findley K."/>
            <person name="Foster B."/>
            <person name="Gaskell J."/>
            <person name="Glotzer D."/>
            <person name="Gorecki P."/>
            <person name="Heitman J."/>
            <person name="Hesse C."/>
            <person name="Hori C."/>
            <person name="Igarashi K."/>
            <person name="Jurgens J.A."/>
            <person name="Kallen N."/>
            <person name="Kersten P."/>
            <person name="Kohler A."/>
            <person name="Kuees U."/>
            <person name="Kumar T.K.A."/>
            <person name="Kuo A."/>
            <person name="LaButti K."/>
            <person name="Larrondo L.F."/>
            <person name="Lindquist E."/>
            <person name="Ling A."/>
            <person name="Lombard V."/>
            <person name="Lucas S."/>
            <person name="Lundell T."/>
            <person name="Martin R."/>
            <person name="McLaughlin D.J."/>
            <person name="Morgenstern I."/>
            <person name="Morin E."/>
            <person name="Murat C."/>
            <person name="Nagy L.G."/>
            <person name="Nolan M."/>
            <person name="Ohm R.A."/>
            <person name="Patyshakuliyeva A."/>
            <person name="Rokas A."/>
            <person name="Ruiz-Duenas F.J."/>
            <person name="Sabat G."/>
            <person name="Salamov A."/>
            <person name="Samejima M."/>
            <person name="Schmutz J."/>
            <person name="Slot J.C."/>
            <person name="St John F."/>
            <person name="Stenlid J."/>
            <person name="Sun H."/>
            <person name="Sun S."/>
            <person name="Syed K."/>
            <person name="Tsang A."/>
            <person name="Wiebenga A."/>
            <person name="Young D."/>
            <person name="Pisabarro A."/>
            <person name="Eastwood D.C."/>
            <person name="Martin F."/>
            <person name="Cullen D."/>
            <person name="Grigoriev I.V."/>
            <person name="Hibbett D.S."/>
        </authorList>
    </citation>
    <scope>NUCLEOTIDE SEQUENCE [LARGE SCALE GENOMIC DNA]</scope>
    <source>
        <strain evidence="3">TFB10046</strain>
    </source>
</reference>
<dbReference type="SUPFAM" id="SSF81383">
    <property type="entry name" value="F-box domain"/>
    <property type="match status" value="1"/>
</dbReference>
<dbReference type="InterPro" id="IPR001810">
    <property type="entry name" value="F-box_dom"/>
</dbReference>
<evidence type="ECO:0000313" key="3">
    <source>
        <dbReference type="Proteomes" id="UP000006514"/>
    </source>
</evidence>
<evidence type="ECO:0000259" key="1">
    <source>
        <dbReference type="Pfam" id="PF12937"/>
    </source>
</evidence>
<dbReference type="OrthoDB" id="3046363at2759"/>
<dbReference type="InterPro" id="IPR036047">
    <property type="entry name" value="F-box-like_dom_sf"/>
</dbReference>
<evidence type="ECO:0000313" key="2">
    <source>
        <dbReference type="EMBL" id="EJD39724.1"/>
    </source>
</evidence>
<feature type="domain" description="F-box" evidence="1">
    <location>
        <begin position="10"/>
        <end position="51"/>
    </location>
</feature>
<dbReference type="Pfam" id="PF12937">
    <property type="entry name" value="F-box-like"/>
    <property type="match status" value="1"/>
</dbReference>
<keyword evidence="3" id="KW-1185">Reference proteome</keyword>